<gene>
    <name evidence="1" type="ORF">HNR31_001352</name>
</gene>
<organism evidence="1 2">
    <name type="scientific">Thermaerobacillus caldiproteolyticus</name>
    <dbReference type="NCBI Taxonomy" id="247480"/>
    <lineage>
        <taxon>Bacteria</taxon>
        <taxon>Bacillati</taxon>
        <taxon>Bacillota</taxon>
        <taxon>Bacilli</taxon>
        <taxon>Bacillales</taxon>
        <taxon>Anoxybacillaceae</taxon>
        <taxon>Thermaerobacillus</taxon>
    </lineage>
</organism>
<dbReference type="EMBL" id="JACDUT010000003">
    <property type="protein sequence ID" value="MBA2874582.1"/>
    <property type="molecule type" value="Genomic_DNA"/>
</dbReference>
<accession>A0A7V9Z5T5</accession>
<sequence length="52" mass="5892">MINLSRFPLDSTIELLDVSDFDDSLRLTKSNRTSFSLPVIMFPLARIVGIHV</sequence>
<dbReference type="Proteomes" id="UP000523087">
    <property type="component" value="Unassembled WGS sequence"/>
</dbReference>
<proteinExistence type="predicted"/>
<comment type="caution">
    <text evidence="1">The sequence shown here is derived from an EMBL/GenBank/DDBJ whole genome shotgun (WGS) entry which is preliminary data.</text>
</comment>
<keyword evidence="2" id="KW-1185">Reference proteome</keyword>
<name>A0A7V9Z5T5_9BACL</name>
<evidence type="ECO:0000313" key="1">
    <source>
        <dbReference type="EMBL" id="MBA2874582.1"/>
    </source>
</evidence>
<reference evidence="1 2" key="1">
    <citation type="submission" date="2020-07" db="EMBL/GenBank/DDBJ databases">
        <title>Genomic Encyclopedia of Type Strains, Phase IV (KMG-IV): sequencing the most valuable type-strain genomes for metagenomic binning, comparative biology and taxonomic classification.</title>
        <authorList>
            <person name="Goeker M."/>
        </authorList>
    </citation>
    <scope>NUCLEOTIDE SEQUENCE [LARGE SCALE GENOMIC DNA]</scope>
    <source>
        <strain evidence="1 2">DSM 15730</strain>
    </source>
</reference>
<protein>
    <submittedName>
        <fullName evidence="1">Uncharacterized protein</fullName>
    </submittedName>
</protein>
<evidence type="ECO:0000313" key="2">
    <source>
        <dbReference type="Proteomes" id="UP000523087"/>
    </source>
</evidence>
<dbReference type="AlphaFoldDB" id="A0A7V9Z5T5"/>